<evidence type="ECO:0000259" key="1">
    <source>
        <dbReference type="Pfam" id="PF07727"/>
    </source>
</evidence>
<dbReference type="OrthoDB" id="685688at2759"/>
<name>A0A6G1EK49_9ORYZ</name>
<dbReference type="InterPro" id="IPR011676">
    <property type="entry name" value="DUF1618"/>
</dbReference>
<evidence type="ECO:0000313" key="4">
    <source>
        <dbReference type="Proteomes" id="UP000479710"/>
    </source>
</evidence>
<feature type="domain" description="DUF1618" evidence="2">
    <location>
        <begin position="126"/>
        <end position="182"/>
    </location>
</feature>
<dbReference type="Proteomes" id="UP000479710">
    <property type="component" value="Unassembled WGS sequence"/>
</dbReference>
<dbReference type="Pfam" id="PF07727">
    <property type="entry name" value="RVT_2"/>
    <property type="match status" value="1"/>
</dbReference>
<protein>
    <recommendedName>
        <fullName evidence="5">Reverse transcriptase Ty1/copia-type domain-containing protein</fullName>
    </recommendedName>
</protein>
<keyword evidence="4" id="KW-1185">Reference proteome</keyword>
<feature type="domain" description="Reverse transcriptase Ty1/copia-type" evidence="1">
    <location>
        <begin position="224"/>
        <end position="343"/>
    </location>
</feature>
<dbReference type="InterPro" id="IPR043502">
    <property type="entry name" value="DNA/RNA_pol_sf"/>
</dbReference>
<dbReference type="AlphaFoldDB" id="A0A6G1EK49"/>
<comment type="caution">
    <text evidence="3">The sequence shown here is derived from an EMBL/GenBank/DDBJ whole genome shotgun (WGS) entry which is preliminary data.</text>
</comment>
<dbReference type="PANTHER" id="PTHR33086:SF88">
    <property type="entry name" value="OS05G0250200 PROTEIN"/>
    <property type="match status" value="1"/>
</dbReference>
<evidence type="ECO:0000313" key="3">
    <source>
        <dbReference type="EMBL" id="KAF0924784.1"/>
    </source>
</evidence>
<reference evidence="3 4" key="1">
    <citation type="submission" date="2019-11" db="EMBL/GenBank/DDBJ databases">
        <title>Whole genome sequence of Oryza granulata.</title>
        <authorList>
            <person name="Li W."/>
        </authorList>
    </citation>
    <scope>NUCLEOTIDE SEQUENCE [LARGE SCALE GENOMIC DNA]</scope>
    <source>
        <strain evidence="4">cv. Menghai</strain>
        <tissue evidence="3">Leaf</tissue>
    </source>
</reference>
<evidence type="ECO:0008006" key="5">
    <source>
        <dbReference type="Google" id="ProtNLM"/>
    </source>
</evidence>
<proteinExistence type="predicted"/>
<accession>A0A6G1EK49</accession>
<dbReference type="SUPFAM" id="SSF56672">
    <property type="entry name" value="DNA/RNA polymerases"/>
    <property type="match status" value="1"/>
</dbReference>
<gene>
    <name evidence="3" type="ORF">E2562_014891</name>
</gene>
<organism evidence="3 4">
    <name type="scientific">Oryza meyeriana var. granulata</name>
    <dbReference type="NCBI Taxonomy" id="110450"/>
    <lineage>
        <taxon>Eukaryota</taxon>
        <taxon>Viridiplantae</taxon>
        <taxon>Streptophyta</taxon>
        <taxon>Embryophyta</taxon>
        <taxon>Tracheophyta</taxon>
        <taxon>Spermatophyta</taxon>
        <taxon>Magnoliopsida</taxon>
        <taxon>Liliopsida</taxon>
        <taxon>Poales</taxon>
        <taxon>Poaceae</taxon>
        <taxon>BOP clade</taxon>
        <taxon>Oryzoideae</taxon>
        <taxon>Oryzeae</taxon>
        <taxon>Oryzinae</taxon>
        <taxon>Oryza</taxon>
        <taxon>Oryza meyeriana</taxon>
    </lineage>
</organism>
<dbReference type="PANTHER" id="PTHR33086">
    <property type="entry name" value="OS05G0468200 PROTEIN-RELATED"/>
    <property type="match status" value="1"/>
</dbReference>
<sequence>MGLLGGHAHAASGDGLLLLEFMDGPATAPVVGVHGTGLAHQLTGMDTHFDITRFVCNPITGQLFRMPDIDGTKDTSWCQFTGLLTRSDLPDKGEWEKLVGLPSPLPLARRMCVDHDVVAFAGRLWWVDVRWGAITVDPFSDRPELRFVELPGGSVTEPVEGIRNLGRYRCMGVALSRLGVDGCHPDPEEDDTPRIGVIDPLNASTMYLTIGDSCVSVDMERGKNRTWRLVDLPPGHRLIGLKWVYKLKKDACGKIVKHKACLAAKGYVQRARVDFNEVFAPVARLDSVRLLLALAAQEWMVHHMDVKSAFLNGELVEEVYMVPPLGFIIDGQESKVYRLDKAL</sequence>
<evidence type="ECO:0000259" key="2">
    <source>
        <dbReference type="Pfam" id="PF07762"/>
    </source>
</evidence>
<dbReference type="InterPro" id="IPR013103">
    <property type="entry name" value="RVT_2"/>
</dbReference>
<dbReference type="EMBL" id="SPHZ02000003">
    <property type="protein sequence ID" value="KAF0924784.1"/>
    <property type="molecule type" value="Genomic_DNA"/>
</dbReference>
<dbReference type="Pfam" id="PF07762">
    <property type="entry name" value="DUF1618"/>
    <property type="match status" value="1"/>
</dbReference>